<keyword evidence="4" id="KW-1003">Cell membrane</keyword>
<dbReference type="PIRSF" id="PIRSF006060">
    <property type="entry name" value="AA_transporter"/>
    <property type="match status" value="1"/>
</dbReference>
<dbReference type="InterPro" id="IPR050367">
    <property type="entry name" value="APC_superfamily"/>
</dbReference>
<dbReference type="Proteomes" id="UP000183952">
    <property type="component" value="Unassembled WGS sequence"/>
</dbReference>
<proteinExistence type="inferred from homology"/>
<feature type="transmembrane region" description="Helical" evidence="9">
    <location>
        <begin position="235"/>
        <end position="258"/>
    </location>
</feature>
<comment type="similarity">
    <text evidence="2">Belongs to the amino acid-polyamine-organocation (APC) superfamily. Basic amino acid/polyamine antiporter (APA) (TC 2.A.3.2) family.</text>
</comment>
<dbReference type="OrthoDB" id="178667at2"/>
<feature type="transmembrane region" description="Helical" evidence="9">
    <location>
        <begin position="278"/>
        <end position="305"/>
    </location>
</feature>
<dbReference type="PANTHER" id="PTHR42770">
    <property type="entry name" value="AMINO ACID TRANSPORTER-RELATED"/>
    <property type="match status" value="1"/>
</dbReference>
<feature type="transmembrane region" description="Helical" evidence="9">
    <location>
        <begin position="45"/>
        <end position="66"/>
    </location>
</feature>
<dbReference type="STRING" id="1121331.SAMN02745248_01713"/>
<evidence type="ECO:0000256" key="4">
    <source>
        <dbReference type="ARBA" id="ARBA00022475"/>
    </source>
</evidence>
<keyword evidence="3" id="KW-0813">Transport</keyword>
<dbReference type="InterPro" id="IPR002293">
    <property type="entry name" value="AA/rel_permease1"/>
</dbReference>
<keyword evidence="8 9" id="KW-0472">Membrane</keyword>
<protein>
    <submittedName>
        <fullName evidence="10">Arginine:ornithine antiporter, APA family (TC 2.A.3.2.3)</fullName>
    </submittedName>
</protein>
<evidence type="ECO:0000313" key="10">
    <source>
        <dbReference type="EMBL" id="SHK07716.1"/>
    </source>
</evidence>
<dbReference type="GO" id="GO:0022857">
    <property type="term" value="F:transmembrane transporter activity"/>
    <property type="evidence" value="ECO:0007669"/>
    <property type="project" value="InterPro"/>
</dbReference>
<sequence length="474" mass="50499">MENNQKDNKLGLMMLVLLGIGSMIGGGIFNSPTDFIVGANPQSVFIAWVIGGIGVIFLALVFSMLASKKPELTGGIYTYAKDGFGDFAGFNSAWGYWMSAWLGNVAFIILLFKTISDMAGGMSKFMSFGLASVFLWIVYFIQNNGVKSAGLINSVATVAKLIPMVLAVVLGIIVFNGNTFFVANWQTTLASTGESTNVMKQVANSMGTILWCFTGVEAAVVLSDRAKSQKIVSKAIVVSLVATLVIYMLVSLIAMGVVPAKQLGQSATPFAALLSSTLLGKAGAIIAQLGLIISLVGAFISWVMLAAETPYVLAKDGSMPKVLAKTNKNGCPVTSLFLTTLCTQVFLLSMLSESFQKAYGVVYTIATTSILIPYLLSSFYGFKVAMKNEEGKFTAFDKFTGFMSSLYTIYVVYAVGFVSLGLTIILYAVGSLVYIWARKEHGKDVSGGDVTLMIVFAIISVVMIGLLIAGKIAI</sequence>
<feature type="transmembrane region" description="Helical" evidence="9">
    <location>
        <begin position="407"/>
        <end position="430"/>
    </location>
</feature>
<accession>A0A1M6PIF7</accession>
<evidence type="ECO:0000256" key="3">
    <source>
        <dbReference type="ARBA" id="ARBA00022448"/>
    </source>
</evidence>
<keyword evidence="7 9" id="KW-1133">Transmembrane helix</keyword>
<reference evidence="10 11" key="1">
    <citation type="submission" date="2016-11" db="EMBL/GenBank/DDBJ databases">
        <authorList>
            <person name="Jaros S."/>
            <person name="Januszkiewicz K."/>
            <person name="Wedrychowicz H."/>
        </authorList>
    </citation>
    <scope>NUCLEOTIDE SEQUENCE [LARGE SCALE GENOMIC DNA]</scope>
    <source>
        <strain evidence="10 11">DSM 3090</strain>
    </source>
</reference>
<evidence type="ECO:0000256" key="6">
    <source>
        <dbReference type="ARBA" id="ARBA00022970"/>
    </source>
</evidence>
<gene>
    <name evidence="10" type="ORF">SAMN02745248_01713</name>
</gene>
<keyword evidence="11" id="KW-1185">Reference proteome</keyword>
<evidence type="ECO:0000256" key="8">
    <source>
        <dbReference type="ARBA" id="ARBA00023136"/>
    </source>
</evidence>
<dbReference type="AlphaFoldDB" id="A0A1M6PIF7"/>
<evidence type="ECO:0000256" key="2">
    <source>
        <dbReference type="ARBA" id="ARBA00008220"/>
    </source>
</evidence>
<feature type="transmembrane region" description="Helical" evidence="9">
    <location>
        <begin position="358"/>
        <end position="382"/>
    </location>
</feature>
<comment type="subcellular location">
    <subcellularLocation>
        <location evidence="1">Cell membrane</location>
        <topology evidence="1">Multi-pass membrane protein</topology>
    </subcellularLocation>
</comment>
<dbReference type="EMBL" id="FRAD01000013">
    <property type="protein sequence ID" value="SHK07716.1"/>
    <property type="molecule type" value="Genomic_DNA"/>
</dbReference>
<dbReference type="RefSeq" id="WP_072903681.1">
    <property type="nucleotide sequence ID" value="NZ_FRAD01000013.1"/>
</dbReference>
<keyword evidence="5 9" id="KW-0812">Transmembrane</keyword>
<evidence type="ECO:0000256" key="9">
    <source>
        <dbReference type="SAM" id="Phobius"/>
    </source>
</evidence>
<name>A0A1M6PIF7_9CLOT</name>
<feature type="transmembrane region" description="Helical" evidence="9">
    <location>
        <begin position="87"/>
        <end position="112"/>
    </location>
</feature>
<dbReference type="Gene3D" id="1.20.1740.10">
    <property type="entry name" value="Amino acid/polyamine transporter I"/>
    <property type="match status" value="1"/>
</dbReference>
<organism evidence="10 11">
    <name type="scientific">Hathewaya proteolytica DSM 3090</name>
    <dbReference type="NCBI Taxonomy" id="1121331"/>
    <lineage>
        <taxon>Bacteria</taxon>
        <taxon>Bacillati</taxon>
        <taxon>Bacillota</taxon>
        <taxon>Clostridia</taxon>
        <taxon>Eubacteriales</taxon>
        <taxon>Clostridiaceae</taxon>
        <taxon>Hathewaya</taxon>
    </lineage>
</organism>
<dbReference type="GO" id="GO:0006865">
    <property type="term" value="P:amino acid transport"/>
    <property type="evidence" value="ECO:0007669"/>
    <property type="project" value="UniProtKB-KW"/>
</dbReference>
<feature type="transmembrane region" description="Helical" evidence="9">
    <location>
        <begin position="333"/>
        <end position="352"/>
    </location>
</feature>
<evidence type="ECO:0000256" key="1">
    <source>
        <dbReference type="ARBA" id="ARBA00004651"/>
    </source>
</evidence>
<feature type="transmembrane region" description="Helical" evidence="9">
    <location>
        <begin position="124"/>
        <end position="141"/>
    </location>
</feature>
<dbReference type="InterPro" id="IPR004754">
    <property type="entry name" value="Amino_acid_antiprt"/>
</dbReference>
<dbReference type="NCBIfam" id="TIGR00905">
    <property type="entry name" value="2A0302"/>
    <property type="match status" value="1"/>
</dbReference>
<keyword evidence="6" id="KW-0029">Amino-acid transport</keyword>
<evidence type="ECO:0000256" key="5">
    <source>
        <dbReference type="ARBA" id="ARBA00022692"/>
    </source>
</evidence>
<dbReference type="PANTHER" id="PTHR42770:SF4">
    <property type="entry name" value="ARGININE_ORNITHINE ANTIPORTER-RELATED"/>
    <property type="match status" value="1"/>
</dbReference>
<dbReference type="GO" id="GO:0005886">
    <property type="term" value="C:plasma membrane"/>
    <property type="evidence" value="ECO:0007669"/>
    <property type="project" value="UniProtKB-SubCell"/>
</dbReference>
<evidence type="ECO:0000313" key="11">
    <source>
        <dbReference type="Proteomes" id="UP000183952"/>
    </source>
</evidence>
<feature type="transmembrane region" description="Helical" evidence="9">
    <location>
        <begin position="450"/>
        <end position="469"/>
    </location>
</feature>
<feature type="transmembrane region" description="Helical" evidence="9">
    <location>
        <begin position="161"/>
        <end position="182"/>
    </location>
</feature>
<dbReference type="Pfam" id="PF13520">
    <property type="entry name" value="AA_permease_2"/>
    <property type="match status" value="1"/>
</dbReference>
<feature type="transmembrane region" description="Helical" evidence="9">
    <location>
        <begin position="202"/>
        <end position="223"/>
    </location>
</feature>
<feature type="transmembrane region" description="Helical" evidence="9">
    <location>
        <begin position="12"/>
        <end position="33"/>
    </location>
</feature>
<evidence type="ECO:0000256" key="7">
    <source>
        <dbReference type="ARBA" id="ARBA00022989"/>
    </source>
</evidence>